<keyword evidence="1" id="KW-0479">Metal-binding</keyword>
<sequence length="224" mass="22610">MCRFIHSIAASSLAMIDGSVDALLTAMTCMMTAAASVIEAALTDEAGTASMGAQQSAMRRQLCAMSVAHAEAVVAAAAFQPAPSDIDVAAVLLGAIWHGPSALASSPPVQQALQSLAERLGVAAEGSEAAAVAALLHREPQPGDGLELAQAAVTRSCAYLRCANLAGEGGPAAGQGTSSLRCSKCKVAWYCGTACSHGDWRAGHRRMCGALGSARLAGQESTGR</sequence>
<dbReference type="PROSITE" id="PS50865">
    <property type="entry name" value="ZF_MYND_2"/>
    <property type="match status" value="1"/>
</dbReference>
<dbReference type="Proteomes" id="UP001055712">
    <property type="component" value="Unassembled WGS sequence"/>
</dbReference>
<keyword evidence="3" id="KW-0862">Zinc</keyword>
<protein>
    <recommendedName>
        <fullName evidence="6">MYND-type domain-containing protein</fullName>
    </recommendedName>
</protein>
<evidence type="ECO:0000313" key="7">
    <source>
        <dbReference type="EMBL" id="KAI3433866.1"/>
    </source>
</evidence>
<comment type="caution">
    <text evidence="7">The sequence shown here is derived from an EMBL/GenBank/DDBJ whole genome shotgun (WGS) entry which is preliminary data.</text>
</comment>
<reference evidence="7" key="1">
    <citation type="journal article" date="2019" name="Plant J.">
        <title>Chlorella vulgaris genome assembly and annotation reveals the molecular basis for metabolic acclimation to high light conditions.</title>
        <authorList>
            <person name="Cecchin M."/>
            <person name="Marcolungo L."/>
            <person name="Rossato M."/>
            <person name="Girolomoni L."/>
            <person name="Cosentino E."/>
            <person name="Cuine S."/>
            <person name="Li-Beisson Y."/>
            <person name="Delledonne M."/>
            <person name="Ballottari M."/>
        </authorList>
    </citation>
    <scope>NUCLEOTIDE SEQUENCE</scope>
    <source>
        <strain evidence="7">211/11P</strain>
    </source>
</reference>
<dbReference type="OrthoDB" id="515331at2759"/>
<evidence type="ECO:0000256" key="1">
    <source>
        <dbReference type="ARBA" id="ARBA00022723"/>
    </source>
</evidence>
<keyword evidence="2 4" id="KW-0863">Zinc-finger</keyword>
<dbReference type="Pfam" id="PF01753">
    <property type="entry name" value="zf-MYND"/>
    <property type="match status" value="1"/>
</dbReference>
<accession>A0A9D4TT38</accession>
<feature type="domain" description="MYND-type" evidence="6">
    <location>
        <begin position="159"/>
        <end position="208"/>
    </location>
</feature>
<evidence type="ECO:0000256" key="4">
    <source>
        <dbReference type="PROSITE-ProRule" id="PRU00134"/>
    </source>
</evidence>
<dbReference type="AlphaFoldDB" id="A0A9D4TT38"/>
<dbReference type="SUPFAM" id="SSF144232">
    <property type="entry name" value="HIT/MYND zinc finger-like"/>
    <property type="match status" value="1"/>
</dbReference>
<proteinExistence type="predicted"/>
<evidence type="ECO:0000259" key="6">
    <source>
        <dbReference type="PROSITE" id="PS50865"/>
    </source>
</evidence>
<name>A0A9D4TT38_CHLVU</name>
<keyword evidence="5" id="KW-0732">Signal</keyword>
<evidence type="ECO:0000256" key="3">
    <source>
        <dbReference type="ARBA" id="ARBA00022833"/>
    </source>
</evidence>
<evidence type="ECO:0000256" key="2">
    <source>
        <dbReference type="ARBA" id="ARBA00022771"/>
    </source>
</evidence>
<organism evidence="7 8">
    <name type="scientific">Chlorella vulgaris</name>
    <name type="common">Green alga</name>
    <dbReference type="NCBI Taxonomy" id="3077"/>
    <lineage>
        <taxon>Eukaryota</taxon>
        <taxon>Viridiplantae</taxon>
        <taxon>Chlorophyta</taxon>
        <taxon>core chlorophytes</taxon>
        <taxon>Trebouxiophyceae</taxon>
        <taxon>Chlorellales</taxon>
        <taxon>Chlorellaceae</taxon>
        <taxon>Chlorella clade</taxon>
        <taxon>Chlorella</taxon>
    </lineage>
</organism>
<dbReference type="EMBL" id="SIDB01000004">
    <property type="protein sequence ID" value="KAI3433866.1"/>
    <property type="molecule type" value="Genomic_DNA"/>
</dbReference>
<feature type="signal peptide" evidence="5">
    <location>
        <begin position="1"/>
        <end position="22"/>
    </location>
</feature>
<evidence type="ECO:0000313" key="8">
    <source>
        <dbReference type="Proteomes" id="UP001055712"/>
    </source>
</evidence>
<evidence type="ECO:0000256" key="5">
    <source>
        <dbReference type="SAM" id="SignalP"/>
    </source>
</evidence>
<dbReference type="InterPro" id="IPR002893">
    <property type="entry name" value="Znf_MYND"/>
</dbReference>
<dbReference type="Gene3D" id="6.10.140.2220">
    <property type="match status" value="1"/>
</dbReference>
<keyword evidence="8" id="KW-1185">Reference proteome</keyword>
<gene>
    <name evidence="7" type="ORF">D9Q98_003669</name>
</gene>
<feature type="chain" id="PRO_5039279586" description="MYND-type domain-containing protein" evidence="5">
    <location>
        <begin position="23"/>
        <end position="224"/>
    </location>
</feature>
<dbReference type="GO" id="GO:0008270">
    <property type="term" value="F:zinc ion binding"/>
    <property type="evidence" value="ECO:0007669"/>
    <property type="project" value="UniProtKB-KW"/>
</dbReference>
<reference evidence="7" key="2">
    <citation type="submission" date="2020-11" db="EMBL/GenBank/DDBJ databases">
        <authorList>
            <person name="Cecchin M."/>
            <person name="Marcolungo L."/>
            <person name="Rossato M."/>
            <person name="Girolomoni L."/>
            <person name="Cosentino E."/>
            <person name="Cuine S."/>
            <person name="Li-Beisson Y."/>
            <person name="Delledonne M."/>
            <person name="Ballottari M."/>
        </authorList>
    </citation>
    <scope>NUCLEOTIDE SEQUENCE</scope>
    <source>
        <strain evidence="7">211/11P</strain>
        <tissue evidence="7">Whole cell</tissue>
    </source>
</reference>